<dbReference type="EMBL" id="HBGF01049751">
    <property type="protein sequence ID" value="CAD9151887.1"/>
    <property type="molecule type" value="Transcribed_RNA"/>
</dbReference>
<name>A0A7S1QYI7_NEODS</name>
<accession>A0A7S1QYI7</accession>
<protein>
    <submittedName>
        <fullName evidence="2">Uncharacterized protein</fullName>
    </submittedName>
</protein>
<sequence>MRRLLTQRCRGVGVGRSCHSVRPPKDPFDLIYGINTREDFERGVAQVHSALGSLLMFSPQMWEPTFGIREADRREFMTPVMLELLRQAPHARTLAAPDEHVLSVRIVEVSAEPRGVSLSTSDMDVSPGPPDVHWSRASTPSSRVRVTQQSGLELDPTDVPTTPFCTVEPAALSPSARERRAQGLVKDFNIRCKVELIVASPPERHCDPELLRFYMSRVEDADSRKEKLALARLLAVSQTAGVFKAIDWVTRKVFHSKLALYCDAIPLHVFRLPTNFFQLPPTVRKTMTFELTPRLNWAVSMVTVDPTALPFLPEDEAEGSSR</sequence>
<evidence type="ECO:0000256" key="1">
    <source>
        <dbReference type="SAM" id="MobiDB-lite"/>
    </source>
</evidence>
<gene>
    <name evidence="2" type="ORF">NDES1114_LOCUS33295</name>
</gene>
<reference evidence="2" key="1">
    <citation type="submission" date="2021-01" db="EMBL/GenBank/DDBJ databases">
        <authorList>
            <person name="Corre E."/>
            <person name="Pelletier E."/>
            <person name="Niang G."/>
            <person name="Scheremetjew M."/>
            <person name="Finn R."/>
            <person name="Kale V."/>
            <person name="Holt S."/>
            <person name="Cochrane G."/>
            <person name="Meng A."/>
            <person name="Brown T."/>
            <person name="Cohen L."/>
        </authorList>
    </citation>
    <scope>NUCLEOTIDE SEQUENCE</scope>
    <source>
        <strain evidence="2">CCAP 1951/1</strain>
    </source>
</reference>
<organism evidence="2">
    <name type="scientific">Neobodo designis</name>
    <name type="common">Flagellated protozoan</name>
    <name type="synonym">Bodo designis</name>
    <dbReference type="NCBI Taxonomy" id="312471"/>
    <lineage>
        <taxon>Eukaryota</taxon>
        <taxon>Discoba</taxon>
        <taxon>Euglenozoa</taxon>
        <taxon>Kinetoplastea</taxon>
        <taxon>Metakinetoplastina</taxon>
        <taxon>Neobodonida</taxon>
        <taxon>Neobodo</taxon>
    </lineage>
</organism>
<proteinExistence type="predicted"/>
<dbReference type="AlphaFoldDB" id="A0A7S1QYI7"/>
<feature type="region of interest" description="Disordered" evidence="1">
    <location>
        <begin position="117"/>
        <end position="137"/>
    </location>
</feature>
<evidence type="ECO:0000313" key="2">
    <source>
        <dbReference type="EMBL" id="CAD9151887.1"/>
    </source>
</evidence>